<dbReference type="InterPro" id="IPR036013">
    <property type="entry name" value="Band_7/SPFH_dom_sf"/>
</dbReference>
<proteinExistence type="predicted"/>
<gene>
    <name evidence="2" type="ORF">E3J38_07865</name>
</gene>
<feature type="domain" description="Band 7" evidence="1">
    <location>
        <begin position="26"/>
        <end position="138"/>
    </location>
</feature>
<organism evidence="2 3">
    <name type="scientific">candidate division TA06 bacterium</name>
    <dbReference type="NCBI Taxonomy" id="2250710"/>
    <lineage>
        <taxon>Bacteria</taxon>
        <taxon>Bacteria division TA06</taxon>
    </lineage>
</organism>
<sequence>MKNVIGRWIVGFIVVSLLWLWASSFQLRVGEVAVVTRFGDPRRIVEESGLYFKLPVPIERAVILDARRRVYETRFAETLTKDKKNVILSSYIVWAVGDPLKFIQAVGTLETAEVKLDGMVSNAKNAVMGKYELSSLVSTD</sequence>
<dbReference type="Proteomes" id="UP000315534">
    <property type="component" value="Unassembled WGS sequence"/>
</dbReference>
<dbReference type="SUPFAM" id="SSF117892">
    <property type="entry name" value="Band 7/SPFH domain"/>
    <property type="match status" value="1"/>
</dbReference>
<feature type="non-terminal residue" evidence="2">
    <location>
        <position position="140"/>
    </location>
</feature>
<dbReference type="GO" id="GO:0006508">
    <property type="term" value="P:proteolysis"/>
    <property type="evidence" value="ECO:0007669"/>
    <property type="project" value="UniProtKB-KW"/>
</dbReference>
<evidence type="ECO:0000313" key="3">
    <source>
        <dbReference type="Proteomes" id="UP000315534"/>
    </source>
</evidence>
<reference evidence="2 3" key="1">
    <citation type="submission" date="2019-03" db="EMBL/GenBank/DDBJ databases">
        <title>Metabolic potential of uncultured bacteria and archaea associated with petroleum seepage in deep-sea sediments.</title>
        <authorList>
            <person name="Dong X."/>
            <person name="Hubert C."/>
        </authorList>
    </citation>
    <scope>NUCLEOTIDE SEQUENCE [LARGE SCALE GENOMIC DNA]</scope>
    <source>
        <strain evidence="2">E29_bin36</strain>
    </source>
</reference>
<evidence type="ECO:0000259" key="1">
    <source>
        <dbReference type="Pfam" id="PF01145"/>
    </source>
</evidence>
<evidence type="ECO:0000313" key="2">
    <source>
        <dbReference type="EMBL" id="TET78975.1"/>
    </source>
</evidence>
<comment type="caution">
    <text evidence="2">The sequence shown here is derived from an EMBL/GenBank/DDBJ whole genome shotgun (WGS) entry which is preliminary data.</text>
</comment>
<dbReference type="AlphaFoldDB" id="A0A523XIC8"/>
<protein>
    <submittedName>
        <fullName evidence="2">Protease modulator HflC</fullName>
    </submittedName>
</protein>
<keyword evidence="2" id="KW-0378">Hydrolase</keyword>
<keyword evidence="2" id="KW-0645">Protease</keyword>
<name>A0A523XIC8_UNCT6</name>
<dbReference type="PANTHER" id="PTHR42911">
    <property type="entry name" value="MODULATOR OF FTSH PROTEASE HFLC"/>
    <property type="match status" value="1"/>
</dbReference>
<dbReference type="Gene3D" id="3.30.479.30">
    <property type="entry name" value="Band 7 domain"/>
    <property type="match status" value="1"/>
</dbReference>
<dbReference type="InterPro" id="IPR001107">
    <property type="entry name" value="Band_7"/>
</dbReference>
<dbReference type="EMBL" id="SOIP01000453">
    <property type="protein sequence ID" value="TET78975.1"/>
    <property type="molecule type" value="Genomic_DNA"/>
</dbReference>
<dbReference type="Pfam" id="PF01145">
    <property type="entry name" value="Band_7"/>
    <property type="match status" value="1"/>
</dbReference>
<dbReference type="GO" id="GO:0008233">
    <property type="term" value="F:peptidase activity"/>
    <property type="evidence" value="ECO:0007669"/>
    <property type="project" value="UniProtKB-KW"/>
</dbReference>
<dbReference type="PANTHER" id="PTHR42911:SF1">
    <property type="entry name" value="MODULATOR OF FTSH PROTEASE HFLC"/>
    <property type="match status" value="1"/>
</dbReference>
<accession>A0A523XIC8</accession>